<gene>
    <name evidence="3" type="ORF">F8568_018685</name>
    <name evidence="4" type="ORF">F8568_022365</name>
</gene>
<comment type="caution">
    <text evidence="3">The sequence shown here is derived from an EMBL/GenBank/DDBJ whole genome shotgun (WGS) entry which is preliminary data.</text>
</comment>
<name>A0A6I4MBS6_9ACTN</name>
<keyword evidence="3" id="KW-0378">Hydrolase</keyword>
<evidence type="ECO:0000313" key="4">
    <source>
        <dbReference type="EMBL" id="MWA03068.1"/>
    </source>
</evidence>
<dbReference type="PANTHER" id="PTHR22642:SF2">
    <property type="entry name" value="PROTEIN LONG AFTER FAR-RED 3"/>
    <property type="match status" value="1"/>
</dbReference>
<dbReference type="Gene3D" id="3.20.20.140">
    <property type="entry name" value="Metal-dependent hydrolases"/>
    <property type="match status" value="1"/>
</dbReference>
<feature type="region of interest" description="Disordered" evidence="1">
    <location>
        <begin position="1"/>
        <end position="23"/>
    </location>
</feature>
<dbReference type="EMBL" id="WBMS02000017">
    <property type="protein sequence ID" value="MWA03068.1"/>
    <property type="molecule type" value="Genomic_DNA"/>
</dbReference>
<dbReference type="SUPFAM" id="SSF51338">
    <property type="entry name" value="Composite domain of metallo-dependent hydrolases"/>
    <property type="match status" value="1"/>
</dbReference>
<dbReference type="SUPFAM" id="SSF51556">
    <property type="entry name" value="Metallo-dependent hydrolases"/>
    <property type="match status" value="1"/>
</dbReference>
<protein>
    <submittedName>
        <fullName evidence="3">Amidohydrolase family protein</fullName>
    </submittedName>
</protein>
<dbReference type="Proteomes" id="UP000462055">
    <property type="component" value="Unassembled WGS sequence"/>
</dbReference>
<sequence length="490" mass="52252">MRRPWAPTRARCSGAWGSPSHESADTRVSGLLFRDAEIGGRRRTNVRVAGERISEIGAHLAPAATDEVIECRGGALIPGLWDHHLHLHALWAWRRSVLCGPPEVEGWDALSAKLRSAVPDETGWVRGVGYVESVAGDLDATRLDSLRADVPVRIQHRSGALWMLNSAAAHETSLASGHHSGIERSSDGTPTGRLWRADDWLRACLPAGAATDLYTIGRELARYGITGVTDATPDLNTDTIAAFENDAVPQRVHLLGVPLAAAPPCHPRVTTGPYKIVLADSGLPSLDDLTGRITDAHERGRAVAVHCVTREALLLLLAALGETGVRDGDRIEHAALVPAESIGELARLGLRVVTQPGFIADRGDDFLRNVPTFDHGDLYRCRRLSDAGVPVALSSDAPYGPLDPWTVIDSAVHRRTNSGAIVNGDEAITARAALLSYLTSPDDLGGRTRGIRAGAAADLVLLHVPLAEALHSPDAEAVHRTVIAGCPIEP</sequence>
<dbReference type="InterPro" id="IPR011059">
    <property type="entry name" value="Metal-dep_hydrolase_composite"/>
</dbReference>
<evidence type="ECO:0000313" key="3">
    <source>
        <dbReference type="EMBL" id="MWA02360.1"/>
    </source>
</evidence>
<evidence type="ECO:0000259" key="2">
    <source>
        <dbReference type="Pfam" id="PF07969"/>
    </source>
</evidence>
<dbReference type="Gene3D" id="2.30.40.10">
    <property type="entry name" value="Urease, subunit C, domain 1"/>
    <property type="match status" value="1"/>
</dbReference>
<feature type="domain" description="Amidohydrolase 3" evidence="2">
    <location>
        <begin position="67"/>
        <end position="485"/>
    </location>
</feature>
<evidence type="ECO:0000313" key="5">
    <source>
        <dbReference type="Proteomes" id="UP000462055"/>
    </source>
</evidence>
<dbReference type="AlphaFoldDB" id="A0A6I4MBS6"/>
<dbReference type="InterPro" id="IPR032466">
    <property type="entry name" value="Metal_Hydrolase"/>
</dbReference>
<reference evidence="3 5" key="1">
    <citation type="submission" date="2019-12" db="EMBL/GenBank/DDBJ databases">
        <title>Actinomadura physcomitrii sp. nov., a novel actinomycete isolated from moss [Physcomitrium sphaericum (Ludw) Fuernr].</title>
        <authorList>
            <person name="Zhuang X."/>
        </authorList>
    </citation>
    <scope>NUCLEOTIDE SEQUENCE [LARGE SCALE GENOMIC DNA]</scope>
    <source>
        <strain evidence="3 5">LD22</strain>
    </source>
</reference>
<dbReference type="InterPro" id="IPR013108">
    <property type="entry name" value="Amidohydro_3"/>
</dbReference>
<keyword evidence="5" id="KW-1185">Reference proteome</keyword>
<proteinExistence type="predicted"/>
<organism evidence="3 5">
    <name type="scientific">Actinomadura physcomitrii</name>
    <dbReference type="NCBI Taxonomy" id="2650748"/>
    <lineage>
        <taxon>Bacteria</taxon>
        <taxon>Bacillati</taxon>
        <taxon>Actinomycetota</taxon>
        <taxon>Actinomycetes</taxon>
        <taxon>Streptosporangiales</taxon>
        <taxon>Thermomonosporaceae</taxon>
        <taxon>Actinomadura</taxon>
    </lineage>
</organism>
<dbReference type="PANTHER" id="PTHR22642">
    <property type="entry name" value="IMIDAZOLONEPROPIONASE"/>
    <property type="match status" value="1"/>
</dbReference>
<evidence type="ECO:0000256" key="1">
    <source>
        <dbReference type="SAM" id="MobiDB-lite"/>
    </source>
</evidence>
<dbReference type="GO" id="GO:0016810">
    <property type="term" value="F:hydrolase activity, acting on carbon-nitrogen (but not peptide) bonds"/>
    <property type="evidence" value="ECO:0007669"/>
    <property type="project" value="InterPro"/>
</dbReference>
<dbReference type="Pfam" id="PF07969">
    <property type="entry name" value="Amidohydro_3"/>
    <property type="match status" value="1"/>
</dbReference>
<dbReference type="EMBL" id="WBMS02000013">
    <property type="protein sequence ID" value="MWA02360.1"/>
    <property type="molecule type" value="Genomic_DNA"/>
</dbReference>
<accession>A0A6I4MBS6</accession>